<evidence type="ECO:0000313" key="1">
    <source>
        <dbReference type="Proteomes" id="UP000827889"/>
    </source>
</evidence>
<evidence type="ECO:0000313" key="2">
    <source>
        <dbReference type="RefSeq" id="XP_048129499.1"/>
    </source>
</evidence>
<accession>A0ABM3GYX4</accession>
<organism evidence="1 2">
    <name type="scientific">Rhodamnia argentea</name>
    <dbReference type="NCBI Taxonomy" id="178133"/>
    <lineage>
        <taxon>Eukaryota</taxon>
        <taxon>Viridiplantae</taxon>
        <taxon>Streptophyta</taxon>
        <taxon>Embryophyta</taxon>
        <taxon>Tracheophyta</taxon>
        <taxon>Spermatophyta</taxon>
        <taxon>Magnoliopsida</taxon>
        <taxon>eudicotyledons</taxon>
        <taxon>Gunneridae</taxon>
        <taxon>Pentapetalae</taxon>
        <taxon>rosids</taxon>
        <taxon>malvids</taxon>
        <taxon>Myrtales</taxon>
        <taxon>Myrtaceae</taxon>
        <taxon>Myrtoideae</taxon>
        <taxon>Myrteae</taxon>
        <taxon>Australasian group</taxon>
        <taxon>Rhodamnia</taxon>
    </lineage>
</organism>
<dbReference type="Proteomes" id="UP000827889">
    <property type="component" value="Chromosome 2"/>
</dbReference>
<dbReference type="GeneID" id="125313704"/>
<sequence>MQYMPYSNLEKWLYPEDKERDASAMDCLHPGRDPLVVYCYLKPGNVLLDDHMVAHVGEDVRLALFLRQTQQEKSMEWEAGHQPVDMSTVSASSCSDILKKPTDQMFEEILNLRIFTSSLNDGDHKVLDIADPRLFANKKASNLMGRNVSSSHFARLDNVSLGSSTKPRNGWFMRCKECVAASIRLGLSCVAPSAKDRPSMREALARLHKIERALLGSIDAC</sequence>
<proteinExistence type="predicted"/>
<dbReference type="InterPro" id="IPR051564">
    <property type="entry name" value="LRR_receptor-like_kinase"/>
</dbReference>
<dbReference type="PANTHER" id="PTHR48055">
    <property type="entry name" value="LEUCINE-RICH REPEAT RECEPTOR PROTEIN KINASE EMS1"/>
    <property type="match status" value="1"/>
</dbReference>
<gene>
    <name evidence="2" type="primary">LOC125313704</name>
</gene>
<dbReference type="PANTHER" id="PTHR48055:SF55">
    <property type="entry name" value="PROTEIN KINASE DOMAIN-CONTAINING PROTEIN"/>
    <property type="match status" value="1"/>
</dbReference>
<dbReference type="RefSeq" id="XP_048129499.1">
    <property type="nucleotide sequence ID" value="XM_048273542.1"/>
</dbReference>
<reference evidence="2" key="2">
    <citation type="submission" date="2025-08" db="UniProtKB">
        <authorList>
            <consortium name="RefSeq"/>
        </authorList>
    </citation>
    <scope>IDENTIFICATION</scope>
    <source>
        <tissue evidence="2">Leaf</tissue>
    </source>
</reference>
<dbReference type="Gene3D" id="1.10.510.10">
    <property type="entry name" value="Transferase(Phosphotransferase) domain 1"/>
    <property type="match status" value="1"/>
</dbReference>
<dbReference type="InterPro" id="IPR011009">
    <property type="entry name" value="Kinase-like_dom_sf"/>
</dbReference>
<reference evidence="1" key="1">
    <citation type="submission" date="2025-05" db="UniProtKB">
        <authorList>
            <consortium name="RefSeq"/>
        </authorList>
    </citation>
    <scope>NUCLEOTIDE SEQUENCE [LARGE SCALE GENOMIC DNA]</scope>
</reference>
<protein>
    <submittedName>
        <fullName evidence="2">Receptor kinase-like protein Xa21</fullName>
    </submittedName>
</protein>
<keyword evidence="1" id="KW-1185">Reference proteome</keyword>
<name>A0ABM3GYX4_9MYRT</name>
<dbReference type="SUPFAM" id="SSF56112">
    <property type="entry name" value="Protein kinase-like (PK-like)"/>
    <property type="match status" value="1"/>
</dbReference>